<feature type="domain" description="N-acetyltransferase" evidence="3">
    <location>
        <begin position="4"/>
        <end position="151"/>
    </location>
</feature>
<dbReference type="InterPro" id="IPR016181">
    <property type="entry name" value="Acyl_CoA_acyltransferase"/>
</dbReference>
<dbReference type="Gene3D" id="3.40.630.30">
    <property type="match status" value="1"/>
</dbReference>
<evidence type="ECO:0000256" key="1">
    <source>
        <dbReference type="ARBA" id="ARBA00022679"/>
    </source>
</evidence>
<dbReference type="KEGG" id="paca:ID47_10635"/>
<reference evidence="4 5" key="1">
    <citation type="submission" date="2014-07" db="EMBL/GenBank/DDBJ databases">
        <title>Comparative genomic insights into amoeba endosymbionts belonging to the families of Holosporaceae and Candidatus Midichloriaceae within Rickettsiales.</title>
        <authorList>
            <person name="Wang Z."/>
            <person name="Wu M."/>
        </authorList>
    </citation>
    <scope>NUCLEOTIDE SEQUENCE [LARGE SCALE GENOMIC DNA]</scope>
    <source>
        <strain evidence="4">PRA3</strain>
    </source>
</reference>
<dbReference type="eggNOG" id="COG0454">
    <property type="taxonomic scope" value="Bacteria"/>
</dbReference>
<dbReference type="SUPFAM" id="SSF55729">
    <property type="entry name" value="Acyl-CoA N-acyltransferases (Nat)"/>
    <property type="match status" value="1"/>
</dbReference>
<evidence type="ECO:0000259" key="3">
    <source>
        <dbReference type="PROSITE" id="PS51186"/>
    </source>
</evidence>
<dbReference type="EMBL" id="CP008941">
    <property type="protein sequence ID" value="AIK97086.1"/>
    <property type="molecule type" value="Genomic_DNA"/>
</dbReference>
<keyword evidence="5" id="KW-1185">Reference proteome</keyword>
<sequence>MVNISLRPATITDIPDLLPLIDQLGYPTTEEELATRFSEFVALEGYGVVVACHQNRVIGFIAWSLSRVFVASKLRYHIEALIIDEAYRGQGIGKHLMTHFEALVVSCGKPVLIDLTSGYRRAAEGTHDFYKALGYKNEGPMAKLYLRKEIS</sequence>
<dbReference type="RefSeq" id="WP_038466157.1">
    <property type="nucleotide sequence ID" value="NZ_CP008941.1"/>
</dbReference>
<keyword evidence="1 4" id="KW-0808">Transferase</keyword>
<dbReference type="OrthoDB" id="9789603at2"/>
<name>A0A077AWZ7_9PROT</name>
<protein>
    <submittedName>
        <fullName evidence="4">Acetyltransferase</fullName>
    </submittedName>
</protein>
<dbReference type="PANTHER" id="PTHR43877">
    <property type="entry name" value="AMINOALKYLPHOSPHONATE N-ACETYLTRANSFERASE-RELATED-RELATED"/>
    <property type="match status" value="1"/>
</dbReference>
<evidence type="ECO:0000256" key="2">
    <source>
        <dbReference type="ARBA" id="ARBA00023315"/>
    </source>
</evidence>
<dbReference type="HOGENOM" id="CLU_013985_34_4_5"/>
<evidence type="ECO:0000313" key="4">
    <source>
        <dbReference type="EMBL" id="AIK97086.1"/>
    </source>
</evidence>
<dbReference type="PROSITE" id="PS51186">
    <property type="entry name" value="GNAT"/>
    <property type="match status" value="1"/>
</dbReference>
<dbReference type="GO" id="GO:0016747">
    <property type="term" value="F:acyltransferase activity, transferring groups other than amino-acyl groups"/>
    <property type="evidence" value="ECO:0007669"/>
    <property type="project" value="InterPro"/>
</dbReference>
<dbReference type="InterPro" id="IPR000182">
    <property type="entry name" value="GNAT_dom"/>
</dbReference>
<dbReference type="STRING" id="91604.ID47_10635"/>
<dbReference type="Pfam" id="PF00583">
    <property type="entry name" value="Acetyltransf_1"/>
    <property type="match status" value="1"/>
</dbReference>
<accession>A0A077AWZ7</accession>
<dbReference type="AlphaFoldDB" id="A0A077AWZ7"/>
<dbReference type="CDD" id="cd04301">
    <property type="entry name" value="NAT_SF"/>
    <property type="match status" value="1"/>
</dbReference>
<keyword evidence="2" id="KW-0012">Acyltransferase</keyword>
<gene>
    <name evidence="4" type="ORF">ID47_10635</name>
</gene>
<proteinExistence type="predicted"/>
<dbReference type="Proteomes" id="UP000028926">
    <property type="component" value="Chromosome"/>
</dbReference>
<organism evidence="4 5">
    <name type="scientific">Candidatus Odyssella acanthamoebae</name>
    <dbReference type="NCBI Taxonomy" id="91604"/>
    <lineage>
        <taxon>Bacteria</taxon>
        <taxon>Pseudomonadati</taxon>
        <taxon>Pseudomonadota</taxon>
        <taxon>Alphaproteobacteria</taxon>
        <taxon>Holosporales</taxon>
        <taxon>Candidatus Paracaedibacteraceae</taxon>
        <taxon>Candidatus Odyssella</taxon>
    </lineage>
</organism>
<evidence type="ECO:0000313" key="5">
    <source>
        <dbReference type="Proteomes" id="UP000028926"/>
    </source>
</evidence>
<dbReference type="InterPro" id="IPR050832">
    <property type="entry name" value="Bact_Acetyltransf"/>
</dbReference>